<dbReference type="EMBL" id="QTSX02007216">
    <property type="protein sequence ID" value="KAJ9049593.1"/>
    <property type="molecule type" value="Genomic_DNA"/>
</dbReference>
<comment type="caution">
    <text evidence="1">The sequence shown here is derived from an EMBL/GenBank/DDBJ whole genome shotgun (WGS) entry which is preliminary data.</text>
</comment>
<evidence type="ECO:0000313" key="1">
    <source>
        <dbReference type="EMBL" id="KAJ9049593.1"/>
    </source>
</evidence>
<evidence type="ECO:0000313" key="2">
    <source>
        <dbReference type="Proteomes" id="UP001165960"/>
    </source>
</evidence>
<accession>A0ACC2RHM5</accession>
<reference evidence="1" key="1">
    <citation type="submission" date="2022-04" db="EMBL/GenBank/DDBJ databases">
        <title>Genome of the entomopathogenic fungus Entomophthora muscae.</title>
        <authorList>
            <person name="Elya C."/>
            <person name="Lovett B.R."/>
            <person name="Lee E."/>
            <person name="Macias A.M."/>
            <person name="Hajek A.E."/>
            <person name="De Bivort B.L."/>
            <person name="Kasson M.T."/>
            <person name="De Fine Licht H.H."/>
            <person name="Stajich J.E."/>
        </authorList>
    </citation>
    <scope>NUCLEOTIDE SEQUENCE</scope>
    <source>
        <strain evidence="1">Berkeley</strain>
    </source>
</reference>
<proteinExistence type="predicted"/>
<organism evidence="1 2">
    <name type="scientific">Entomophthora muscae</name>
    <dbReference type="NCBI Taxonomy" id="34485"/>
    <lineage>
        <taxon>Eukaryota</taxon>
        <taxon>Fungi</taxon>
        <taxon>Fungi incertae sedis</taxon>
        <taxon>Zoopagomycota</taxon>
        <taxon>Entomophthoromycotina</taxon>
        <taxon>Entomophthoromycetes</taxon>
        <taxon>Entomophthorales</taxon>
        <taxon>Entomophthoraceae</taxon>
        <taxon>Entomophthora</taxon>
    </lineage>
</organism>
<sequence length="226" mass="25888">MKGTQQHSSNVPVVRHGCGCPHRTKNRVSGTQMPTQEEDKRGEFNCEVALTQPVQGAQLSRVQSINLWVPKLTQKPTKVTTIKKVRNKEIELTFFIFYPVYHQEAVPTAMIEKFKPIIDTSYKPYIRDSDQEDVKEPKIYRTTEKYLMLKRFWPSISRCPCCVCQFGNLESCERCHNGVDCHHPSEDLVLYVILTKIAGKIHWVKWGGTSVGQEYCLEEFSCAGSS</sequence>
<protein>
    <submittedName>
        <fullName evidence="1">Uncharacterized protein</fullName>
    </submittedName>
</protein>
<name>A0ACC2RHM5_9FUNG</name>
<keyword evidence="2" id="KW-1185">Reference proteome</keyword>
<gene>
    <name evidence="1" type="ORF">DSO57_1022833</name>
</gene>
<dbReference type="Proteomes" id="UP001165960">
    <property type="component" value="Unassembled WGS sequence"/>
</dbReference>